<comment type="caution">
    <text evidence="1">The sequence shown here is derived from an EMBL/GenBank/DDBJ whole genome shotgun (WGS) entry which is preliminary data.</text>
</comment>
<sequence length="28" mass="3317">MDIMLLLLHLDFLTSLKIWVLDKICVVM</sequence>
<dbReference type="EMBL" id="AWWV01004074">
    <property type="protein sequence ID" value="OMP07997.1"/>
    <property type="molecule type" value="Genomic_DNA"/>
</dbReference>
<gene>
    <name evidence="1" type="ORF">CCACVL1_01180</name>
</gene>
<proteinExistence type="predicted"/>
<protein>
    <submittedName>
        <fullName evidence="1">Uncharacterized protein</fullName>
    </submittedName>
</protein>
<dbReference type="Gramene" id="OMP07997">
    <property type="protein sequence ID" value="OMP07997"/>
    <property type="gene ID" value="CCACVL1_01180"/>
</dbReference>
<organism evidence="1 2">
    <name type="scientific">Corchorus capsularis</name>
    <name type="common">Jute</name>
    <dbReference type="NCBI Taxonomy" id="210143"/>
    <lineage>
        <taxon>Eukaryota</taxon>
        <taxon>Viridiplantae</taxon>
        <taxon>Streptophyta</taxon>
        <taxon>Embryophyta</taxon>
        <taxon>Tracheophyta</taxon>
        <taxon>Spermatophyta</taxon>
        <taxon>Magnoliopsida</taxon>
        <taxon>eudicotyledons</taxon>
        <taxon>Gunneridae</taxon>
        <taxon>Pentapetalae</taxon>
        <taxon>rosids</taxon>
        <taxon>malvids</taxon>
        <taxon>Malvales</taxon>
        <taxon>Malvaceae</taxon>
        <taxon>Grewioideae</taxon>
        <taxon>Apeibeae</taxon>
        <taxon>Corchorus</taxon>
    </lineage>
</organism>
<keyword evidence="2" id="KW-1185">Reference proteome</keyword>
<evidence type="ECO:0000313" key="1">
    <source>
        <dbReference type="EMBL" id="OMP07997.1"/>
    </source>
</evidence>
<dbReference type="Proteomes" id="UP000188268">
    <property type="component" value="Unassembled WGS sequence"/>
</dbReference>
<accession>A0A1R3KLN4</accession>
<name>A0A1R3KLN4_COCAP</name>
<feature type="non-terminal residue" evidence="1">
    <location>
        <position position="28"/>
    </location>
</feature>
<dbReference type="AlphaFoldDB" id="A0A1R3KLN4"/>
<evidence type="ECO:0000313" key="2">
    <source>
        <dbReference type="Proteomes" id="UP000188268"/>
    </source>
</evidence>
<reference evidence="1 2" key="1">
    <citation type="submission" date="2013-09" db="EMBL/GenBank/DDBJ databases">
        <title>Corchorus capsularis genome sequencing.</title>
        <authorList>
            <person name="Alam M."/>
            <person name="Haque M.S."/>
            <person name="Islam M.S."/>
            <person name="Emdad E.M."/>
            <person name="Islam M.M."/>
            <person name="Ahmed B."/>
            <person name="Halim A."/>
            <person name="Hossen Q.M.M."/>
            <person name="Hossain M.Z."/>
            <person name="Ahmed R."/>
            <person name="Khan M.M."/>
            <person name="Islam R."/>
            <person name="Rashid M.M."/>
            <person name="Khan S.A."/>
            <person name="Rahman M.S."/>
            <person name="Alam M."/>
        </authorList>
    </citation>
    <scope>NUCLEOTIDE SEQUENCE [LARGE SCALE GENOMIC DNA]</scope>
    <source>
        <strain evidence="2">cv. CVL-1</strain>
        <tissue evidence="1">Whole seedling</tissue>
    </source>
</reference>